<dbReference type="RefSeq" id="WP_070933318.1">
    <property type="nucleotide sequence ID" value="NZ_MIPT01000001.1"/>
</dbReference>
<keyword evidence="6" id="KW-1185">Reference proteome</keyword>
<dbReference type="GO" id="GO:0005829">
    <property type="term" value="C:cytosol"/>
    <property type="evidence" value="ECO:0007669"/>
    <property type="project" value="TreeGrafter"/>
</dbReference>
<evidence type="ECO:0000313" key="6">
    <source>
        <dbReference type="Proteomes" id="UP000179467"/>
    </source>
</evidence>
<sequence length="91" mass="9441">MTGNDLAEALAAAHGLTKADAKKYVDAVFAAIGDAAAKGEDVSLNGFGKFATKRTPERQGLNPATKEPITIKAANKISFKPAKALKDKLNG</sequence>
<evidence type="ECO:0000256" key="2">
    <source>
        <dbReference type="ARBA" id="ARBA00023067"/>
    </source>
</evidence>
<proteinExistence type="inferred from homology"/>
<dbReference type="GO" id="GO:0030527">
    <property type="term" value="F:structural constituent of chromatin"/>
    <property type="evidence" value="ECO:0007669"/>
    <property type="project" value="InterPro"/>
</dbReference>
<dbReference type="InterPro" id="IPR000119">
    <property type="entry name" value="Hist_DNA-bd"/>
</dbReference>
<gene>
    <name evidence="5" type="ORF">BHE75_01378</name>
</gene>
<dbReference type="Gene3D" id="4.10.520.10">
    <property type="entry name" value="IHF-like DNA-binding proteins"/>
    <property type="match status" value="1"/>
</dbReference>
<evidence type="ECO:0000313" key="5">
    <source>
        <dbReference type="EMBL" id="OHT19393.1"/>
    </source>
</evidence>
<dbReference type="Pfam" id="PF00216">
    <property type="entry name" value="Bac_DNA_binding"/>
    <property type="match status" value="1"/>
</dbReference>
<evidence type="ECO:0000256" key="1">
    <source>
        <dbReference type="ARBA" id="ARBA00010529"/>
    </source>
</evidence>
<dbReference type="InterPro" id="IPR010992">
    <property type="entry name" value="IHF-like_DNA-bd_dom_sf"/>
</dbReference>
<dbReference type="SUPFAM" id="SSF47729">
    <property type="entry name" value="IHF-like DNA-binding proteins"/>
    <property type="match status" value="1"/>
</dbReference>
<organism evidence="5 6">
    <name type="scientific">Edaphosphingomonas haloaromaticamans</name>
    <dbReference type="NCBI Taxonomy" id="653954"/>
    <lineage>
        <taxon>Bacteria</taxon>
        <taxon>Pseudomonadati</taxon>
        <taxon>Pseudomonadota</taxon>
        <taxon>Alphaproteobacteria</taxon>
        <taxon>Sphingomonadales</taxon>
        <taxon>Rhizorhabdaceae</taxon>
        <taxon>Edaphosphingomonas</taxon>
    </lineage>
</organism>
<evidence type="ECO:0000256" key="4">
    <source>
        <dbReference type="RuleBase" id="RU003939"/>
    </source>
</evidence>
<keyword evidence="2" id="KW-0226">DNA condensation</keyword>
<dbReference type="EMBL" id="MIPT01000001">
    <property type="protein sequence ID" value="OHT19393.1"/>
    <property type="molecule type" value="Genomic_DNA"/>
</dbReference>
<keyword evidence="3 5" id="KW-0238">DNA-binding</keyword>
<comment type="caution">
    <text evidence="5">The sequence shown here is derived from an EMBL/GenBank/DDBJ whole genome shotgun (WGS) entry which is preliminary data.</text>
</comment>
<dbReference type="AlphaFoldDB" id="A0A1S1HDS9"/>
<dbReference type="GO" id="GO:0030261">
    <property type="term" value="P:chromosome condensation"/>
    <property type="evidence" value="ECO:0007669"/>
    <property type="project" value="UniProtKB-KW"/>
</dbReference>
<reference evidence="5 6" key="1">
    <citation type="submission" date="2016-09" db="EMBL/GenBank/DDBJ databases">
        <title>Metabolic pathway, cell adaptation mechanisms and a novel monoxygenase revealed through proteogenomic-transcription analysis of a Sphingomonas haloaromaticamans strain degrading the fungicide ortho-phenylphenol.</title>
        <authorList>
            <person name="Perruchon C."/>
            <person name="Papadopoulou E.S."/>
            <person name="Rousidou C."/>
            <person name="Vasileiadis S."/>
            <person name="Tanou G."/>
            <person name="Amoutzias G."/>
            <person name="Molassiotis A."/>
            <person name="Karpouzas D.G."/>
        </authorList>
    </citation>
    <scope>NUCLEOTIDE SEQUENCE [LARGE SCALE GENOMIC DNA]</scope>
    <source>
        <strain evidence="5 6">P3</strain>
    </source>
</reference>
<accession>A0A1S1HDS9</accession>
<dbReference type="PANTHER" id="PTHR33175">
    <property type="entry name" value="DNA-BINDING PROTEIN HU"/>
    <property type="match status" value="1"/>
</dbReference>
<dbReference type="PANTHER" id="PTHR33175:SF3">
    <property type="entry name" value="DNA-BINDING PROTEIN HU-BETA"/>
    <property type="match status" value="1"/>
</dbReference>
<dbReference type="GO" id="GO:0003677">
    <property type="term" value="F:DNA binding"/>
    <property type="evidence" value="ECO:0007669"/>
    <property type="project" value="UniProtKB-KW"/>
</dbReference>
<dbReference type="SMART" id="SM00411">
    <property type="entry name" value="BHL"/>
    <property type="match status" value="1"/>
</dbReference>
<protein>
    <submittedName>
        <fullName evidence="5">DNA-binding protein HU</fullName>
    </submittedName>
</protein>
<dbReference type="Proteomes" id="UP000179467">
    <property type="component" value="Unassembled WGS sequence"/>
</dbReference>
<dbReference type="OrthoDB" id="9799835at2"/>
<dbReference type="PRINTS" id="PR01727">
    <property type="entry name" value="DNABINDINGHU"/>
</dbReference>
<name>A0A1S1HDS9_9SPHN</name>
<dbReference type="CDD" id="cd00591">
    <property type="entry name" value="HU_IHF"/>
    <property type="match status" value="1"/>
</dbReference>
<evidence type="ECO:0000256" key="3">
    <source>
        <dbReference type="ARBA" id="ARBA00023125"/>
    </source>
</evidence>
<comment type="similarity">
    <text evidence="1 4">Belongs to the bacterial histone-like protein family.</text>
</comment>